<keyword evidence="2" id="KW-1185">Reference proteome</keyword>
<dbReference type="AlphaFoldDB" id="A0A1Y2A4V3"/>
<name>A0A1Y2A4V3_9FUNG</name>
<evidence type="ECO:0000313" key="1">
    <source>
        <dbReference type="EMBL" id="ORY17541.1"/>
    </source>
</evidence>
<gene>
    <name evidence="1" type="ORF">LY90DRAFT_635373</name>
</gene>
<proteinExistence type="predicted"/>
<reference evidence="1 2" key="1">
    <citation type="submission" date="2016-08" db="EMBL/GenBank/DDBJ databases">
        <title>A Parts List for Fungal Cellulosomes Revealed by Comparative Genomics.</title>
        <authorList>
            <consortium name="DOE Joint Genome Institute"/>
            <person name="Haitjema C.H."/>
            <person name="Gilmore S.P."/>
            <person name="Henske J.K."/>
            <person name="Solomon K.V."/>
            <person name="De Groot R."/>
            <person name="Kuo A."/>
            <person name="Mondo S.J."/>
            <person name="Salamov A.A."/>
            <person name="Labutti K."/>
            <person name="Zhao Z."/>
            <person name="Chiniquy J."/>
            <person name="Barry K."/>
            <person name="Brewer H.M."/>
            <person name="Purvine S.O."/>
            <person name="Wright A.T."/>
            <person name="Boxma B."/>
            <person name="Van Alen T."/>
            <person name="Hackstein J.H."/>
            <person name="Baker S.E."/>
            <person name="Grigoriev I.V."/>
            <person name="O'Malley M.A."/>
        </authorList>
    </citation>
    <scope>NUCLEOTIDE SEQUENCE [LARGE SCALE GENOMIC DNA]</scope>
    <source>
        <strain evidence="1 2">G1</strain>
    </source>
</reference>
<accession>A0A1Y2A4V3</accession>
<organism evidence="1 2">
    <name type="scientific">Neocallimastix californiae</name>
    <dbReference type="NCBI Taxonomy" id="1754190"/>
    <lineage>
        <taxon>Eukaryota</taxon>
        <taxon>Fungi</taxon>
        <taxon>Fungi incertae sedis</taxon>
        <taxon>Chytridiomycota</taxon>
        <taxon>Chytridiomycota incertae sedis</taxon>
        <taxon>Neocallimastigomycetes</taxon>
        <taxon>Neocallimastigales</taxon>
        <taxon>Neocallimastigaceae</taxon>
        <taxon>Neocallimastix</taxon>
    </lineage>
</organism>
<comment type="caution">
    <text evidence="1">The sequence shown here is derived from an EMBL/GenBank/DDBJ whole genome shotgun (WGS) entry which is preliminary data.</text>
</comment>
<protein>
    <submittedName>
        <fullName evidence="1">Uncharacterized protein</fullName>
    </submittedName>
</protein>
<sequence length="109" mass="12930">MNYFILYYDEIKPVTSLKHNNNYSSTKNLRNNEYKLIIMDMNTHKIEWGNTPIELLDSVEEREYKDRDDIIDVANTFTTYDRSMSIQSDGKYAYISNNYGLNLIGKRIL</sequence>
<dbReference type="Proteomes" id="UP000193920">
    <property type="component" value="Unassembled WGS sequence"/>
</dbReference>
<dbReference type="EMBL" id="MCOG01000326">
    <property type="protein sequence ID" value="ORY17541.1"/>
    <property type="molecule type" value="Genomic_DNA"/>
</dbReference>
<evidence type="ECO:0000313" key="2">
    <source>
        <dbReference type="Proteomes" id="UP000193920"/>
    </source>
</evidence>